<dbReference type="GO" id="GO:0006310">
    <property type="term" value="P:DNA recombination"/>
    <property type="evidence" value="ECO:0007669"/>
    <property type="project" value="UniProtKB-KW"/>
</dbReference>
<dbReference type="SUPFAM" id="SSF50249">
    <property type="entry name" value="Nucleic acid-binding proteins"/>
    <property type="match status" value="1"/>
</dbReference>
<dbReference type="CDD" id="cd04496">
    <property type="entry name" value="SSB_OBF"/>
    <property type="match status" value="1"/>
</dbReference>
<feature type="region of interest" description="Disordered" evidence="5">
    <location>
        <begin position="116"/>
        <end position="143"/>
    </location>
</feature>
<evidence type="ECO:0000256" key="2">
    <source>
        <dbReference type="ARBA" id="ARBA00023172"/>
    </source>
</evidence>
<dbReference type="AlphaFoldDB" id="A0A5C0UHF8"/>
<dbReference type="PANTHER" id="PTHR10302">
    <property type="entry name" value="SINGLE-STRANDED DNA-BINDING PROTEIN"/>
    <property type="match status" value="1"/>
</dbReference>
<dbReference type="InterPro" id="IPR011344">
    <property type="entry name" value="ssDNA-bd"/>
</dbReference>
<evidence type="ECO:0000256" key="4">
    <source>
        <dbReference type="RuleBase" id="RU000524"/>
    </source>
</evidence>
<evidence type="ECO:0000256" key="3">
    <source>
        <dbReference type="PIRNR" id="PIRNR002070"/>
    </source>
</evidence>
<dbReference type="PANTHER" id="PTHR10302:SF0">
    <property type="entry name" value="SINGLE-STRANDED DNA-BINDING PROTEIN, MITOCHONDRIAL"/>
    <property type="match status" value="1"/>
</dbReference>
<keyword evidence="2" id="KW-0233">DNA recombination</keyword>
<dbReference type="EMBL" id="CP043314">
    <property type="protein sequence ID" value="QEK39111.1"/>
    <property type="molecule type" value="Genomic_DNA"/>
</dbReference>
<evidence type="ECO:0000313" key="6">
    <source>
        <dbReference type="EMBL" id="QEK39111.1"/>
    </source>
</evidence>
<name>A0A5C0UHF8_9PROT</name>
<dbReference type="InterPro" id="IPR012340">
    <property type="entry name" value="NA-bd_OB-fold"/>
</dbReference>
<dbReference type="GO" id="GO:0009295">
    <property type="term" value="C:nucleoid"/>
    <property type="evidence" value="ECO:0007669"/>
    <property type="project" value="TreeGrafter"/>
</dbReference>
<keyword evidence="7" id="KW-1185">Reference proteome</keyword>
<dbReference type="OrthoDB" id="9809878at2"/>
<dbReference type="GO" id="GO:0003697">
    <property type="term" value="F:single-stranded DNA binding"/>
    <property type="evidence" value="ECO:0007669"/>
    <property type="project" value="InterPro"/>
</dbReference>
<evidence type="ECO:0000256" key="1">
    <source>
        <dbReference type="ARBA" id="ARBA00023125"/>
    </source>
</evidence>
<accession>A0A5C0UHF8</accession>
<dbReference type="GO" id="GO:0006260">
    <property type="term" value="P:DNA replication"/>
    <property type="evidence" value="ECO:0007669"/>
    <property type="project" value="InterPro"/>
</dbReference>
<evidence type="ECO:0000256" key="5">
    <source>
        <dbReference type="SAM" id="MobiDB-lite"/>
    </source>
</evidence>
<sequence>MLESLMAFSINMVIVSGNVGSDPEIKQMNSGKGKFVTFPIAVEEFWTNKETGEKNSKTSWFKIISFNPYLVELSERKINKGSKVFIKGKLKKSTWTDENNKSMSSINIEPSDISVLGSKANEGTSEGGNDFESSGNEFEDLPI</sequence>
<dbReference type="PIRSF" id="PIRSF002070">
    <property type="entry name" value="SSB"/>
    <property type="match status" value="1"/>
</dbReference>
<gene>
    <name evidence="6" type="primary">ssb</name>
    <name evidence="6" type="ORF">FZC36_01510</name>
</gene>
<evidence type="ECO:0000313" key="7">
    <source>
        <dbReference type="Proteomes" id="UP000324924"/>
    </source>
</evidence>
<dbReference type="InterPro" id="IPR000424">
    <property type="entry name" value="Primosome_PriB/ssb"/>
</dbReference>
<proteinExistence type="predicted"/>
<dbReference type="Gene3D" id="2.40.50.140">
    <property type="entry name" value="Nucleic acid-binding proteins"/>
    <property type="match status" value="1"/>
</dbReference>
<reference evidence="6 7" key="1">
    <citation type="submission" date="2019-08" db="EMBL/GenBank/DDBJ databases">
        <title>Highly reduced genomes of protist endosymbionts show evolutionary convergence.</title>
        <authorList>
            <person name="George E."/>
            <person name="Husnik F."/>
            <person name="Tashyreva D."/>
            <person name="Prokopchuk G."/>
            <person name="Horak A."/>
            <person name="Kwong W.K."/>
            <person name="Lukes J."/>
            <person name="Keeling P.J."/>
        </authorList>
    </citation>
    <scope>NUCLEOTIDE SEQUENCE [LARGE SCALE GENOMIC DNA]</scope>
    <source>
        <strain evidence="6">1604HC</strain>
    </source>
</reference>
<dbReference type="Proteomes" id="UP000324924">
    <property type="component" value="Chromosome"/>
</dbReference>
<dbReference type="Pfam" id="PF00436">
    <property type="entry name" value="SSB"/>
    <property type="match status" value="1"/>
</dbReference>
<organism evidence="6 7">
    <name type="scientific">Candidatus Nesciobacter abundans</name>
    <dbReference type="NCBI Taxonomy" id="2601668"/>
    <lineage>
        <taxon>Bacteria</taxon>
        <taxon>Pseudomonadati</taxon>
        <taxon>Pseudomonadota</taxon>
        <taxon>Alphaproteobacteria</taxon>
        <taxon>Holosporales</taxon>
        <taxon>Holosporaceae</taxon>
        <taxon>Candidatus Nesciobacter</taxon>
    </lineage>
</organism>
<dbReference type="PROSITE" id="PS50935">
    <property type="entry name" value="SSB"/>
    <property type="match status" value="1"/>
</dbReference>
<dbReference type="KEGG" id="nabu:FZC36_01510"/>
<keyword evidence="1 3" id="KW-0238">DNA-binding</keyword>
<protein>
    <recommendedName>
        <fullName evidence="3 4">Single-stranded DNA-binding protein</fullName>
    </recommendedName>
</protein>
<dbReference type="NCBIfam" id="TIGR00621">
    <property type="entry name" value="ssb"/>
    <property type="match status" value="1"/>
</dbReference>